<evidence type="ECO:0000313" key="2">
    <source>
        <dbReference type="EMBL" id="MDQ0170553.1"/>
    </source>
</evidence>
<keyword evidence="3" id="KW-1185">Reference proteome</keyword>
<dbReference type="PROSITE" id="PS51272">
    <property type="entry name" value="SLH"/>
    <property type="match status" value="2"/>
</dbReference>
<sequence>MKKLMKVITIVLMIPMLLTGCIYSNTEVIINENGSGSVKAVNGFDKNILNKLGKTYQDFTSRSNESYDITSSGKKYTVGTYEDKFTNDINDSGVATISNEMGLVSLNKIHGGFELKLELHDFISKEMSYDTRFPELKDISDKTLRGMKLKDLIAQDVDGLVLKVKFNMPYEVKQVSGGTSGVYVKGKTIQLDYLKMIKSGSREWKFESIKNPGKVDPNSTLFMDVKSSAWYAKAVLEVNSKGIMKGFGDGTFKPNGTLTMAELAKIASEVAGQSIPNNPEYWAMGHILFAQDTGLFFEKKTATAKNWNVPATREQTVYAISMAAGQQDVKEVSSDSISDWNQIDDRMKNMILYAYQAGIVGGNSNGKFEPKSKVTRAEVAQILSNIKRSKK</sequence>
<dbReference type="Proteomes" id="UP001233836">
    <property type="component" value="Unassembled WGS sequence"/>
</dbReference>
<dbReference type="Pfam" id="PF00395">
    <property type="entry name" value="SLH"/>
    <property type="match status" value="2"/>
</dbReference>
<dbReference type="InterPro" id="IPR001119">
    <property type="entry name" value="SLH_dom"/>
</dbReference>
<reference evidence="2 3" key="1">
    <citation type="submission" date="2023-07" db="EMBL/GenBank/DDBJ databases">
        <title>Sorghum-associated microbial communities from plants grown in Nebraska, USA.</title>
        <authorList>
            <person name="Schachtman D."/>
        </authorList>
    </citation>
    <scope>NUCLEOTIDE SEQUENCE [LARGE SCALE GENOMIC DNA]</scope>
    <source>
        <strain evidence="2 3">DS1314</strain>
    </source>
</reference>
<dbReference type="RefSeq" id="WP_307215171.1">
    <property type="nucleotide sequence ID" value="NZ_JAUSTI010000004.1"/>
</dbReference>
<feature type="domain" description="SLH" evidence="1">
    <location>
        <begin position="334"/>
        <end position="391"/>
    </location>
</feature>
<organism evidence="2 3">
    <name type="scientific">Paenibacillus tundrae</name>
    <dbReference type="NCBI Taxonomy" id="528187"/>
    <lineage>
        <taxon>Bacteria</taxon>
        <taxon>Bacillati</taxon>
        <taxon>Bacillota</taxon>
        <taxon>Bacilli</taxon>
        <taxon>Bacillales</taxon>
        <taxon>Paenibacillaceae</taxon>
        <taxon>Paenibacillus</taxon>
    </lineage>
</organism>
<name>A0ABT9WBB7_9BACL</name>
<comment type="caution">
    <text evidence="2">The sequence shown here is derived from an EMBL/GenBank/DDBJ whole genome shotgun (WGS) entry which is preliminary data.</text>
</comment>
<dbReference type="PROSITE" id="PS51257">
    <property type="entry name" value="PROKAR_LIPOPROTEIN"/>
    <property type="match status" value="1"/>
</dbReference>
<feature type="domain" description="SLH" evidence="1">
    <location>
        <begin position="218"/>
        <end position="281"/>
    </location>
</feature>
<proteinExistence type="predicted"/>
<protein>
    <recommendedName>
        <fullName evidence="1">SLH domain-containing protein</fullName>
    </recommendedName>
</protein>
<accession>A0ABT9WBB7</accession>
<evidence type="ECO:0000313" key="3">
    <source>
        <dbReference type="Proteomes" id="UP001233836"/>
    </source>
</evidence>
<dbReference type="EMBL" id="JAUSTI010000004">
    <property type="protein sequence ID" value="MDQ0170553.1"/>
    <property type="molecule type" value="Genomic_DNA"/>
</dbReference>
<evidence type="ECO:0000259" key="1">
    <source>
        <dbReference type="PROSITE" id="PS51272"/>
    </source>
</evidence>
<gene>
    <name evidence="2" type="ORF">J2T19_001995</name>
</gene>